<reference evidence="5 6" key="1">
    <citation type="submission" date="2019-02" db="EMBL/GenBank/DDBJ databases">
        <title>Pedobacter kyonggii whole genome sequence analysis.</title>
        <authorList>
            <person name="Dahal R.H."/>
        </authorList>
    </citation>
    <scope>NUCLEOTIDE SEQUENCE [LARGE SCALE GENOMIC DNA]</scope>
    <source>
        <strain evidence="5 6">K-4-11-1</strain>
    </source>
</reference>
<dbReference type="AlphaFoldDB" id="A0A4Q9HBX9"/>
<dbReference type="SMART" id="SM00342">
    <property type="entry name" value="HTH_ARAC"/>
    <property type="match status" value="1"/>
</dbReference>
<keyword evidence="6" id="KW-1185">Reference proteome</keyword>
<evidence type="ECO:0000313" key="5">
    <source>
        <dbReference type="EMBL" id="TBO41542.1"/>
    </source>
</evidence>
<gene>
    <name evidence="5" type="ORF">EYS08_13485</name>
</gene>
<keyword evidence="3" id="KW-0804">Transcription</keyword>
<evidence type="ECO:0000259" key="4">
    <source>
        <dbReference type="PROSITE" id="PS01124"/>
    </source>
</evidence>
<dbReference type="Gene3D" id="3.30.70.100">
    <property type="match status" value="1"/>
</dbReference>
<organism evidence="5 6">
    <name type="scientific">Pedobacter kyonggii</name>
    <dbReference type="NCBI Taxonomy" id="1926871"/>
    <lineage>
        <taxon>Bacteria</taxon>
        <taxon>Pseudomonadati</taxon>
        <taxon>Bacteroidota</taxon>
        <taxon>Sphingobacteriia</taxon>
        <taxon>Sphingobacteriales</taxon>
        <taxon>Sphingobacteriaceae</taxon>
        <taxon>Pedobacter</taxon>
    </lineage>
</organism>
<name>A0A4Q9HBX9_9SPHI</name>
<feature type="domain" description="HTH araC/xylS-type" evidence="4">
    <location>
        <begin position="96"/>
        <end position="175"/>
    </location>
</feature>
<dbReference type="PROSITE" id="PS00041">
    <property type="entry name" value="HTH_ARAC_FAMILY_1"/>
    <property type="match status" value="1"/>
</dbReference>
<keyword evidence="1" id="KW-0805">Transcription regulation</keyword>
<keyword evidence="2" id="KW-0238">DNA-binding</keyword>
<dbReference type="PROSITE" id="PS01124">
    <property type="entry name" value="HTH_ARAC_FAMILY_2"/>
    <property type="match status" value="1"/>
</dbReference>
<dbReference type="Proteomes" id="UP000291819">
    <property type="component" value="Unassembled WGS sequence"/>
</dbReference>
<dbReference type="InterPro" id="IPR018062">
    <property type="entry name" value="HTH_AraC-typ_CS"/>
</dbReference>
<protein>
    <submittedName>
        <fullName evidence="5">AraC family transcriptional regulator</fullName>
    </submittedName>
</protein>
<dbReference type="GO" id="GO:0003700">
    <property type="term" value="F:DNA-binding transcription factor activity"/>
    <property type="evidence" value="ECO:0007669"/>
    <property type="project" value="InterPro"/>
</dbReference>
<dbReference type="OrthoDB" id="952277at2"/>
<dbReference type="GO" id="GO:0043565">
    <property type="term" value="F:sequence-specific DNA binding"/>
    <property type="evidence" value="ECO:0007669"/>
    <property type="project" value="InterPro"/>
</dbReference>
<evidence type="ECO:0000256" key="1">
    <source>
        <dbReference type="ARBA" id="ARBA00023015"/>
    </source>
</evidence>
<sequence>MKLHIKNMVCNRCKMVVKAELEKLGFKPLLVELGEVTLAENISPEDKIKISDSLTHFGFELLEDKKTQIAEQIKTAIINLVHYAQEPLKINLSAYLSELLKLEYTSLSSIFSEVEDQTIEKYFIAQKIEKAKEMLTYGELTLSEIAYQLNYSSVAHLSAQFKKVTGITPSAYKAASMDSRKTLDEVK</sequence>
<dbReference type="InterPro" id="IPR009057">
    <property type="entry name" value="Homeodomain-like_sf"/>
</dbReference>
<dbReference type="EMBL" id="SIXF01000012">
    <property type="protein sequence ID" value="TBO41542.1"/>
    <property type="molecule type" value="Genomic_DNA"/>
</dbReference>
<dbReference type="InterPro" id="IPR018060">
    <property type="entry name" value="HTH_AraC"/>
</dbReference>
<dbReference type="PANTHER" id="PTHR43280:SF28">
    <property type="entry name" value="HTH-TYPE TRANSCRIPTIONAL ACTIVATOR RHAS"/>
    <property type="match status" value="1"/>
</dbReference>
<dbReference type="SUPFAM" id="SSF46689">
    <property type="entry name" value="Homeodomain-like"/>
    <property type="match status" value="1"/>
</dbReference>
<comment type="caution">
    <text evidence="5">The sequence shown here is derived from an EMBL/GenBank/DDBJ whole genome shotgun (WGS) entry which is preliminary data.</text>
</comment>
<dbReference type="PANTHER" id="PTHR43280">
    <property type="entry name" value="ARAC-FAMILY TRANSCRIPTIONAL REGULATOR"/>
    <property type="match status" value="1"/>
</dbReference>
<evidence type="ECO:0000256" key="3">
    <source>
        <dbReference type="ARBA" id="ARBA00023163"/>
    </source>
</evidence>
<dbReference type="Pfam" id="PF12833">
    <property type="entry name" value="HTH_18"/>
    <property type="match status" value="1"/>
</dbReference>
<evidence type="ECO:0000313" key="6">
    <source>
        <dbReference type="Proteomes" id="UP000291819"/>
    </source>
</evidence>
<proteinExistence type="predicted"/>
<dbReference type="Gene3D" id="1.10.10.60">
    <property type="entry name" value="Homeodomain-like"/>
    <property type="match status" value="1"/>
</dbReference>
<accession>A0A4Q9HBX9</accession>
<dbReference type="RefSeq" id="WP_131030543.1">
    <property type="nucleotide sequence ID" value="NZ_SIXF01000012.1"/>
</dbReference>
<evidence type="ECO:0000256" key="2">
    <source>
        <dbReference type="ARBA" id="ARBA00023125"/>
    </source>
</evidence>